<keyword evidence="3" id="KW-1185">Reference proteome</keyword>
<name>A0A8H6R8B0_9PEZI</name>
<proteinExistence type="predicted"/>
<dbReference type="AlphaFoldDB" id="A0A8H6R8B0"/>
<protein>
    <submittedName>
        <fullName evidence="2">Uncharacterized protein</fullName>
    </submittedName>
</protein>
<sequence length="178" mass="19844">MSSNTMPPPPLPPYHPPTIPSPELKSHIDEALITDGYFNDYIYKKHHPQDLHAAIRYLAPRIQPMKSELVNVSNQLKLAFQSAQDSAKQAGNSQLAMSLQIQAAMSDASLHVIETVHVPPEEQLRRADSRDACLFLTKLILQIHSGEASIRGTKKKIEELGRGEVEGGFEQKVGVRRF</sequence>
<comment type="caution">
    <text evidence="2">The sequence shown here is derived from an EMBL/GenBank/DDBJ whole genome shotgun (WGS) entry which is preliminary data.</text>
</comment>
<organism evidence="2 3">
    <name type="scientific">Pseudocercospora fuligena</name>
    <dbReference type="NCBI Taxonomy" id="685502"/>
    <lineage>
        <taxon>Eukaryota</taxon>
        <taxon>Fungi</taxon>
        <taxon>Dikarya</taxon>
        <taxon>Ascomycota</taxon>
        <taxon>Pezizomycotina</taxon>
        <taxon>Dothideomycetes</taxon>
        <taxon>Dothideomycetidae</taxon>
        <taxon>Mycosphaerellales</taxon>
        <taxon>Mycosphaerellaceae</taxon>
        <taxon>Pseudocercospora</taxon>
    </lineage>
</organism>
<dbReference type="EMBL" id="JABCIY010000310">
    <property type="protein sequence ID" value="KAF7185687.1"/>
    <property type="molecule type" value="Genomic_DNA"/>
</dbReference>
<dbReference type="OrthoDB" id="10396924at2759"/>
<evidence type="ECO:0000313" key="3">
    <source>
        <dbReference type="Proteomes" id="UP000660729"/>
    </source>
</evidence>
<feature type="region of interest" description="Disordered" evidence="1">
    <location>
        <begin position="1"/>
        <end position="23"/>
    </location>
</feature>
<reference evidence="2" key="1">
    <citation type="submission" date="2020-04" db="EMBL/GenBank/DDBJ databases">
        <title>Draft genome resource of the tomato pathogen Pseudocercospora fuligena.</title>
        <authorList>
            <person name="Zaccaron A."/>
        </authorList>
    </citation>
    <scope>NUCLEOTIDE SEQUENCE</scope>
    <source>
        <strain evidence="2">PF001</strain>
    </source>
</reference>
<evidence type="ECO:0000256" key="1">
    <source>
        <dbReference type="SAM" id="MobiDB-lite"/>
    </source>
</evidence>
<evidence type="ECO:0000313" key="2">
    <source>
        <dbReference type="EMBL" id="KAF7185687.1"/>
    </source>
</evidence>
<accession>A0A8H6R8B0</accession>
<gene>
    <name evidence="2" type="ORF">HII31_12918</name>
</gene>
<feature type="compositionally biased region" description="Pro residues" evidence="1">
    <location>
        <begin position="1"/>
        <end position="20"/>
    </location>
</feature>
<dbReference type="Proteomes" id="UP000660729">
    <property type="component" value="Unassembled WGS sequence"/>
</dbReference>